<dbReference type="AlphaFoldDB" id="A0AA40BL09"/>
<dbReference type="Pfam" id="PF08240">
    <property type="entry name" value="ADH_N"/>
    <property type="match status" value="1"/>
</dbReference>
<gene>
    <name evidence="2" type="ORF">B0T21DRAFT_311350</name>
</gene>
<dbReference type="GO" id="GO:0016491">
    <property type="term" value="F:oxidoreductase activity"/>
    <property type="evidence" value="ECO:0007669"/>
    <property type="project" value="InterPro"/>
</dbReference>
<dbReference type="InterPro" id="IPR011032">
    <property type="entry name" value="GroES-like_sf"/>
</dbReference>
<dbReference type="CDD" id="cd08267">
    <property type="entry name" value="MDR1"/>
    <property type="match status" value="1"/>
</dbReference>
<dbReference type="PANTHER" id="PTHR11695:SF294">
    <property type="entry name" value="RETICULON-4-INTERACTING PROTEIN 1, MITOCHONDRIAL"/>
    <property type="match status" value="1"/>
</dbReference>
<dbReference type="PANTHER" id="PTHR11695">
    <property type="entry name" value="ALCOHOL DEHYDROGENASE RELATED"/>
    <property type="match status" value="1"/>
</dbReference>
<dbReference type="Gene3D" id="3.90.180.10">
    <property type="entry name" value="Medium-chain alcohol dehydrogenases, catalytic domain"/>
    <property type="match status" value="1"/>
</dbReference>
<dbReference type="SMART" id="SM00829">
    <property type="entry name" value="PKS_ER"/>
    <property type="match status" value="1"/>
</dbReference>
<dbReference type="Gene3D" id="3.40.50.720">
    <property type="entry name" value="NAD(P)-binding Rossmann-like Domain"/>
    <property type="match status" value="1"/>
</dbReference>
<feature type="domain" description="Enoyl reductase (ER)" evidence="1">
    <location>
        <begin position="20"/>
        <end position="337"/>
    </location>
</feature>
<accession>A0AA40BL09</accession>
<dbReference type="EMBL" id="JAUKTV010000006">
    <property type="protein sequence ID" value="KAK0736167.1"/>
    <property type="molecule type" value="Genomic_DNA"/>
</dbReference>
<name>A0AA40BL09_9PEZI</name>
<evidence type="ECO:0000313" key="2">
    <source>
        <dbReference type="EMBL" id="KAK0736167.1"/>
    </source>
</evidence>
<dbReference type="Pfam" id="PF13602">
    <property type="entry name" value="ADH_zinc_N_2"/>
    <property type="match status" value="1"/>
</dbReference>
<dbReference type="InterPro" id="IPR036291">
    <property type="entry name" value="NAD(P)-bd_dom_sf"/>
</dbReference>
<protein>
    <recommendedName>
        <fullName evidence="1">Enoyl reductase (ER) domain-containing protein</fullName>
    </recommendedName>
</protein>
<proteinExistence type="predicted"/>
<organism evidence="2 3">
    <name type="scientific">Apiosordaria backusii</name>
    <dbReference type="NCBI Taxonomy" id="314023"/>
    <lineage>
        <taxon>Eukaryota</taxon>
        <taxon>Fungi</taxon>
        <taxon>Dikarya</taxon>
        <taxon>Ascomycota</taxon>
        <taxon>Pezizomycotina</taxon>
        <taxon>Sordariomycetes</taxon>
        <taxon>Sordariomycetidae</taxon>
        <taxon>Sordariales</taxon>
        <taxon>Lasiosphaeriaceae</taxon>
        <taxon>Apiosordaria</taxon>
    </lineage>
</organism>
<dbReference type="SUPFAM" id="SSF51735">
    <property type="entry name" value="NAD(P)-binding Rossmann-fold domains"/>
    <property type="match status" value="1"/>
</dbReference>
<dbReference type="Proteomes" id="UP001172159">
    <property type="component" value="Unassembled WGS sequence"/>
</dbReference>
<sequence length="341" mass="35997">MASTIPKTMKAHIYTSSSPTLEANLSISTSVPTPTLSGPNDLLIQVLSASINPADHKVPELPGLIRRFAIKLPATPGMDFCGRVVQAGTKVDSIAVGDLVYGRLDAQQHGTLGEYIVAPVKAVAVLPKEGVTVDEAAAIGVAGLTAYQSIQPNVKKGDKIFINGSSGGVGTFAVQIAKVLGCHITASCSPAKADLVKSLGADEIIDYTTTNVSETLKAKGKVFTLVLDNVGMPEDLYKASDDFIIPGGKFVQVGSPLSLDALRVAASRALLPSFLGGGKNKYEVYTISHAPDQLKLLGEWVKERKIRVVIEETYEFEDATKAFAKLRTGKNAGKLVIHVGK</sequence>
<dbReference type="SUPFAM" id="SSF50129">
    <property type="entry name" value="GroES-like"/>
    <property type="match status" value="1"/>
</dbReference>
<dbReference type="InterPro" id="IPR050700">
    <property type="entry name" value="YIM1/Zinc_Alcohol_DH_Fams"/>
</dbReference>
<reference evidence="2" key="1">
    <citation type="submission" date="2023-06" db="EMBL/GenBank/DDBJ databases">
        <title>Genome-scale phylogeny and comparative genomics of the fungal order Sordariales.</title>
        <authorList>
            <consortium name="Lawrence Berkeley National Laboratory"/>
            <person name="Hensen N."/>
            <person name="Bonometti L."/>
            <person name="Westerberg I."/>
            <person name="Brannstrom I.O."/>
            <person name="Guillou S."/>
            <person name="Cros-Aarteil S."/>
            <person name="Calhoun S."/>
            <person name="Haridas S."/>
            <person name="Kuo A."/>
            <person name="Mondo S."/>
            <person name="Pangilinan J."/>
            <person name="Riley R."/>
            <person name="Labutti K."/>
            <person name="Andreopoulos B."/>
            <person name="Lipzen A."/>
            <person name="Chen C."/>
            <person name="Yanf M."/>
            <person name="Daum C."/>
            <person name="Ng V."/>
            <person name="Clum A."/>
            <person name="Steindorff A."/>
            <person name="Ohm R."/>
            <person name="Martin F."/>
            <person name="Silar P."/>
            <person name="Natvig D."/>
            <person name="Lalanne C."/>
            <person name="Gautier V."/>
            <person name="Ament-Velasquez S.L."/>
            <person name="Kruys A."/>
            <person name="Hutchinson M.I."/>
            <person name="Powell A.J."/>
            <person name="Barry K."/>
            <person name="Miller A.N."/>
            <person name="Grigoriev I.V."/>
            <person name="Debuchy R."/>
            <person name="Gladieux P."/>
            <person name="Thoren M.H."/>
            <person name="Johannesson H."/>
        </authorList>
    </citation>
    <scope>NUCLEOTIDE SEQUENCE</scope>
    <source>
        <strain evidence="2">CBS 540.89</strain>
    </source>
</reference>
<keyword evidence="3" id="KW-1185">Reference proteome</keyword>
<dbReference type="InterPro" id="IPR020843">
    <property type="entry name" value="ER"/>
</dbReference>
<dbReference type="GO" id="GO:0005739">
    <property type="term" value="C:mitochondrion"/>
    <property type="evidence" value="ECO:0007669"/>
    <property type="project" value="TreeGrafter"/>
</dbReference>
<evidence type="ECO:0000259" key="1">
    <source>
        <dbReference type="SMART" id="SM00829"/>
    </source>
</evidence>
<comment type="caution">
    <text evidence="2">The sequence shown here is derived from an EMBL/GenBank/DDBJ whole genome shotgun (WGS) entry which is preliminary data.</text>
</comment>
<dbReference type="InterPro" id="IPR013154">
    <property type="entry name" value="ADH-like_N"/>
</dbReference>
<evidence type="ECO:0000313" key="3">
    <source>
        <dbReference type="Proteomes" id="UP001172159"/>
    </source>
</evidence>